<accession>A0A1I8B1Y5</accession>
<keyword evidence="1" id="KW-1185">Reference proteome</keyword>
<name>A0A1I8B1Y5_MELHA</name>
<evidence type="ECO:0000313" key="1">
    <source>
        <dbReference type="Proteomes" id="UP000095281"/>
    </source>
</evidence>
<proteinExistence type="predicted"/>
<organism evidence="1 2">
    <name type="scientific">Meloidogyne hapla</name>
    <name type="common">Root-knot nematode worm</name>
    <dbReference type="NCBI Taxonomy" id="6305"/>
    <lineage>
        <taxon>Eukaryota</taxon>
        <taxon>Metazoa</taxon>
        <taxon>Ecdysozoa</taxon>
        <taxon>Nematoda</taxon>
        <taxon>Chromadorea</taxon>
        <taxon>Rhabditida</taxon>
        <taxon>Tylenchina</taxon>
        <taxon>Tylenchomorpha</taxon>
        <taxon>Tylenchoidea</taxon>
        <taxon>Meloidogynidae</taxon>
        <taxon>Meloidogyninae</taxon>
        <taxon>Meloidogyne</taxon>
    </lineage>
</organism>
<dbReference type="Proteomes" id="UP000095281">
    <property type="component" value="Unplaced"/>
</dbReference>
<reference evidence="2" key="1">
    <citation type="submission" date="2016-11" db="UniProtKB">
        <authorList>
            <consortium name="WormBaseParasite"/>
        </authorList>
    </citation>
    <scope>IDENTIFICATION</scope>
</reference>
<dbReference type="WBParaSite" id="MhA1_Contig121.frz3.gene95">
    <property type="protein sequence ID" value="MhA1_Contig121.frz3.gene95"/>
    <property type="gene ID" value="MhA1_Contig121.frz3.gene95"/>
</dbReference>
<evidence type="ECO:0000313" key="2">
    <source>
        <dbReference type="WBParaSite" id="MhA1_Contig121.frz3.gene95"/>
    </source>
</evidence>
<protein>
    <submittedName>
        <fullName evidence="2">Uncharacterized protein</fullName>
    </submittedName>
</protein>
<sequence length="89" mass="9920">MLTSIIRPLIPQLMSYHSLFVLIYSIMKRSLMYYSSVIPHKIYASGAASGRGSAYFTGGDASTQQLLKRGVFAQTEGQYVSMAIEEQMM</sequence>
<dbReference type="AlphaFoldDB" id="A0A1I8B1Y5"/>